<protein>
    <submittedName>
        <fullName evidence="1">Uncharacterized protein</fullName>
    </submittedName>
</protein>
<comment type="caution">
    <text evidence="1">The sequence shown here is derived from an EMBL/GenBank/DDBJ whole genome shotgun (WGS) entry which is preliminary data.</text>
</comment>
<sequence>MLTATAEQRTRRGGHPAGSATMNQIQLGKLKLNDGIDQNKVTLEGNRQSVDDFVRPRELEVVNHDGHVPARIDGHECGKGRVPVSGIRFGDVRCADGVTDSGPTTAFDSTASFEMSLDSSRAWFVSSPSGPEITRAGTTFGPCRLKPGASPSRTMICRSSGCGGATAPPSLATMSTTGRCGPYRATTDVAIRIAAADSRCDGFDGTNSVSLPRTGGRKSATVLGANSCPV</sequence>
<dbReference type="AlphaFoldDB" id="A0A4Z0HWD4"/>
<evidence type="ECO:0000313" key="1">
    <source>
        <dbReference type="EMBL" id="TGB47067.1"/>
    </source>
</evidence>
<evidence type="ECO:0000313" key="2">
    <source>
        <dbReference type="Proteomes" id="UP000297792"/>
    </source>
</evidence>
<dbReference type="Proteomes" id="UP000297792">
    <property type="component" value="Unassembled WGS sequence"/>
</dbReference>
<accession>A0A4Z0HWD4</accession>
<organism evidence="1 2">
    <name type="scientific">Mycolicibacterium peregrinum</name>
    <name type="common">Mycobacterium peregrinum</name>
    <dbReference type="NCBI Taxonomy" id="43304"/>
    <lineage>
        <taxon>Bacteria</taxon>
        <taxon>Bacillati</taxon>
        <taxon>Actinomycetota</taxon>
        <taxon>Actinomycetes</taxon>
        <taxon>Mycobacteriales</taxon>
        <taxon>Mycobacteriaceae</taxon>
        <taxon>Mycolicibacterium</taxon>
    </lineage>
</organism>
<reference evidence="1 2" key="1">
    <citation type="submission" date="2018-12" db="EMBL/GenBank/DDBJ databases">
        <title>Draft genome sequences of Mycolicibacterium peregrinum isolated from a pig with lymphadenitis and from soil on the same Japanese pig farm.</title>
        <authorList>
            <person name="Komatsu T."/>
            <person name="Ohya K."/>
            <person name="Sawai K."/>
            <person name="Odoi J.O."/>
            <person name="Otsu K."/>
            <person name="Ota A."/>
            <person name="Ito T."/>
            <person name="Kawai M."/>
            <person name="Maruyama F."/>
        </authorList>
    </citation>
    <scope>NUCLEOTIDE SEQUENCE [LARGE SCALE GENOMIC DNA]</scope>
    <source>
        <strain evidence="1 2">138</strain>
    </source>
</reference>
<gene>
    <name evidence="1" type="ORF">EJD98_04185</name>
</gene>
<proteinExistence type="predicted"/>
<dbReference type="EMBL" id="RWKA01000002">
    <property type="protein sequence ID" value="TGB47067.1"/>
    <property type="molecule type" value="Genomic_DNA"/>
</dbReference>
<keyword evidence="2" id="KW-1185">Reference proteome</keyword>
<name>A0A4Z0HWD4_MYCPR</name>